<proteinExistence type="predicted"/>
<dbReference type="InterPro" id="IPR036614">
    <property type="entry name" value="RusA-like_sf"/>
</dbReference>
<evidence type="ECO:0000313" key="2">
    <source>
        <dbReference type="Proteomes" id="UP000483293"/>
    </source>
</evidence>
<sequence length="198" mass="21941">MKARDNGGRSLDIIIPGPPITKGSYAPYTGGHGKALADDRRILVWENRVRVFALDQLRSAGLDPYDCPVMITGELRMPRPRKSRFPLPATQTAKRAGGGDLDKLLRALGDGLQQVNSRHLGKCRDGVLADDSRIIRWDVVKLYETPERPMGAYLTIAPAQDPYQTDLIHGWKPATARGLRLLRARTRKADTTGMQETS</sequence>
<comment type="caution">
    <text evidence="1">The sequence shown here is derived from an EMBL/GenBank/DDBJ whole genome shotgun (WGS) entry which is preliminary data.</text>
</comment>
<dbReference type="AlphaFoldDB" id="A0A6L9SU69"/>
<keyword evidence="2" id="KW-1185">Reference proteome</keyword>
<dbReference type="GO" id="GO:0006310">
    <property type="term" value="P:DNA recombination"/>
    <property type="evidence" value="ECO:0007669"/>
    <property type="project" value="InterPro"/>
</dbReference>
<dbReference type="Gene3D" id="3.30.1330.70">
    <property type="entry name" value="Holliday junction resolvase RusA"/>
    <property type="match status" value="1"/>
</dbReference>
<dbReference type="EMBL" id="WHZV01000012">
    <property type="protein sequence ID" value="NEG56156.1"/>
    <property type="molecule type" value="Genomic_DNA"/>
</dbReference>
<accession>A0A6L9SU69</accession>
<evidence type="ECO:0000313" key="1">
    <source>
        <dbReference type="EMBL" id="NEG56156.1"/>
    </source>
</evidence>
<organism evidence="1 2">
    <name type="scientific">Bifidobacterium platyrrhinorum</name>
    <dbReference type="NCBI Taxonomy" id="2661628"/>
    <lineage>
        <taxon>Bacteria</taxon>
        <taxon>Bacillati</taxon>
        <taxon>Actinomycetota</taxon>
        <taxon>Actinomycetes</taxon>
        <taxon>Bifidobacteriales</taxon>
        <taxon>Bifidobacteriaceae</taxon>
        <taxon>Bifidobacterium</taxon>
    </lineage>
</organism>
<dbReference type="GO" id="GO:0006281">
    <property type="term" value="P:DNA repair"/>
    <property type="evidence" value="ECO:0007669"/>
    <property type="project" value="InterPro"/>
</dbReference>
<dbReference type="RefSeq" id="WP_163197916.1">
    <property type="nucleotide sequence ID" value="NZ_WHZV01000012.1"/>
</dbReference>
<dbReference type="GO" id="GO:0000287">
    <property type="term" value="F:magnesium ion binding"/>
    <property type="evidence" value="ECO:0007669"/>
    <property type="project" value="InterPro"/>
</dbReference>
<name>A0A6L9SU69_9BIFI</name>
<gene>
    <name evidence="1" type="ORF">GFD21_10405</name>
</gene>
<reference evidence="1 2" key="1">
    <citation type="submission" date="2019-10" db="EMBL/GenBank/DDBJ databases">
        <title>Bifidobacterium from non-human primates.</title>
        <authorList>
            <person name="Modesto M."/>
        </authorList>
    </citation>
    <scope>NUCLEOTIDE SEQUENCE [LARGE SCALE GENOMIC DNA]</scope>
    <source>
        <strain evidence="1 2">SMA15</strain>
    </source>
</reference>
<dbReference type="Proteomes" id="UP000483293">
    <property type="component" value="Unassembled WGS sequence"/>
</dbReference>
<protein>
    <submittedName>
        <fullName evidence="1">Uncharacterized protein</fullName>
    </submittedName>
</protein>